<keyword evidence="6" id="KW-0965">Cell junction</keyword>
<evidence type="ECO:0000256" key="2">
    <source>
        <dbReference type="ARBA" id="ARBA00004435"/>
    </source>
</evidence>
<keyword evidence="5 10" id="KW-0812">Transmembrane</keyword>
<comment type="similarity">
    <text evidence="3">Belongs to the claudin family.</text>
</comment>
<evidence type="ECO:0000256" key="3">
    <source>
        <dbReference type="ARBA" id="ARBA00008295"/>
    </source>
</evidence>
<keyword evidence="4" id="KW-0796">Tight junction</keyword>
<evidence type="ECO:0000256" key="1">
    <source>
        <dbReference type="ARBA" id="ARBA00004141"/>
    </source>
</evidence>
<proteinExistence type="inferred from homology"/>
<feature type="non-terminal residue" evidence="11">
    <location>
        <position position="164"/>
    </location>
</feature>
<dbReference type="GO" id="GO:0005923">
    <property type="term" value="C:bicellular tight junction"/>
    <property type="evidence" value="ECO:0007669"/>
    <property type="project" value="UniProtKB-SubCell"/>
</dbReference>
<evidence type="ECO:0000313" key="12">
    <source>
        <dbReference type="Proteomes" id="UP000827986"/>
    </source>
</evidence>
<evidence type="ECO:0000256" key="6">
    <source>
        <dbReference type="ARBA" id="ARBA00022949"/>
    </source>
</evidence>
<dbReference type="EMBL" id="JAHDVG010000476">
    <property type="protein sequence ID" value="KAH1175690.1"/>
    <property type="molecule type" value="Genomic_DNA"/>
</dbReference>
<keyword evidence="8 10" id="KW-0472">Membrane</keyword>
<sequence>VVPSLGDHLPLDACDGIRTFHCQASAYDQDQQDAKDPHSSVGLSSRCWGLWSECVFDNMANLWTCDIPISYLNEHSGLSGAIAVLWYAVDTVQKYRLEVSLGIPGVTYELGYSYWMAAAGTICICVTGILLIVANFPRIRTPRRGRNQPRACLPSVSQRKGTYL</sequence>
<name>A0A9D3XAJ3_9SAUR</name>
<evidence type="ECO:0000256" key="5">
    <source>
        <dbReference type="ARBA" id="ARBA00022692"/>
    </source>
</evidence>
<evidence type="ECO:0008006" key="13">
    <source>
        <dbReference type="Google" id="ProtNLM"/>
    </source>
</evidence>
<dbReference type="GO" id="GO:0016020">
    <property type="term" value="C:membrane"/>
    <property type="evidence" value="ECO:0007669"/>
    <property type="project" value="UniProtKB-SubCell"/>
</dbReference>
<evidence type="ECO:0000256" key="8">
    <source>
        <dbReference type="ARBA" id="ARBA00023136"/>
    </source>
</evidence>
<dbReference type="Gene3D" id="1.20.140.150">
    <property type="match status" value="1"/>
</dbReference>
<dbReference type="InterPro" id="IPR017974">
    <property type="entry name" value="Claudin_CS"/>
</dbReference>
<protein>
    <recommendedName>
        <fullName evidence="13">Claudin</fullName>
    </recommendedName>
</protein>
<feature type="compositionally biased region" description="Polar residues" evidence="9">
    <location>
        <begin position="155"/>
        <end position="164"/>
    </location>
</feature>
<keyword evidence="7 10" id="KW-1133">Transmembrane helix</keyword>
<evidence type="ECO:0000256" key="9">
    <source>
        <dbReference type="SAM" id="MobiDB-lite"/>
    </source>
</evidence>
<gene>
    <name evidence="11" type="ORF">KIL84_022215</name>
</gene>
<feature type="region of interest" description="Disordered" evidence="9">
    <location>
        <begin position="144"/>
        <end position="164"/>
    </location>
</feature>
<organism evidence="11 12">
    <name type="scientific">Mauremys mutica</name>
    <name type="common">yellowpond turtle</name>
    <dbReference type="NCBI Taxonomy" id="74926"/>
    <lineage>
        <taxon>Eukaryota</taxon>
        <taxon>Metazoa</taxon>
        <taxon>Chordata</taxon>
        <taxon>Craniata</taxon>
        <taxon>Vertebrata</taxon>
        <taxon>Euteleostomi</taxon>
        <taxon>Archelosauria</taxon>
        <taxon>Testudinata</taxon>
        <taxon>Testudines</taxon>
        <taxon>Cryptodira</taxon>
        <taxon>Durocryptodira</taxon>
        <taxon>Testudinoidea</taxon>
        <taxon>Geoemydidae</taxon>
        <taxon>Geoemydinae</taxon>
        <taxon>Mauremys</taxon>
    </lineage>
</organism>
<accession>A0A9D3XAJ3</accession>
<dbReference type="AlphaFoldDB" id="A0A9D3XAJ3"/>
<evidence type="ECO:0000256" key="7">
    <source>
        <dbReference type="ARBA" id="ARBA00022989"/>
    </source>
</evidence>
<evidence type="ECO:0000313" key="11">
    <source>
        <dbReference type="EMBL" id="KAH1175690.1"/>
    </source>
</evidence>
<comment type="caution">
    <text evidence="11">The sequence shown here is derived from an EMBL/GenBank/DDBJ whole genome shotgun (WGS) entry which is preliminary data.</text>
</comment>
<comment type="subcellular location">
    <subcellularLocation>
        <location evidence="2">Cell junction</location>
        <location evidence="2">Tight junction</location>
    </subcellularLocation>
    <subcellularLocation>
        <location evidence="1">Membrane</location>
        <topology evidence="1">Multi-pass membrane protein</topology>
    </subcellularLocation>
</comment>
<feature type="transmembrane region" description="Helical" evidence="10">
    <location>
        <begin position="114"/>
        <end position="136"/>
    </location>
</feature>
<dbReference type="PROSITE" id="PS01346">
    <property type="entry name" value="CLAUDIN"/>
    <property type="match status" value="1"/>
</dbReference>
<evidence type="ECO:0000256" key="4">
    <source>
        <dbReference type="ARBA" id="ARBA00022427"/>
    </source>
</evidence>
<reference evidence="11" key="1">
    <citation type="submission" date="2021-09" db="EMBL/GenBank/DDBJ databases">
        <title>The genome of Mauremys mutica provides insights into the evolution of semi-aquatic lifestyle.</title>
        <authorList>
            <person name="Gong S."/>
            <person name="Gao Y."/>
        </authorList>
    </citation>
    <scope>NUCLEOTIDE SEQUENCE</scope>
    <source>
        <strain evidence="11">MM-2020</strain>
        <tissue evidence="11">Muscle</tissue>
    </source>
</reference>
<keyword evidence="12" id="KW-1185">Reference proteome</keyword>
<dbReference type="Proteomes" id="UP000827986">
    <property type="component" value="Unassembled WGS sequence"/>
</dbReference>
<evidence type="ECO:0000256" key="10">
    <source>
        <dbReference type="SAM" id="Phobius"/>
    </source>
</evidence>